<evidence type="ECO:0000313" key="9">
    <source>
        <dbReference type="EMBL" id="SDY67212.1"/>
    </source>
</evidence>
<evidence type="ECO:0000256" key="5">
    <source>
        <dbReference type="ARBA" id="ARBA00023136"/>
    </source>
</evidence>
<dbReference type="NCBIfam" id="NF004403">
    <property type="entry name" value="PRK05758.2-4"/>
    <property type="match status" value="1"/>
</dbReference>
<organism evidence="9 10">
    <name type="scientific">Proteiniborus ethanoligenes</name>
    <dbReference type="NCBI Taxonomy" id="415015"/>
    <lineage>
        <taxon>Bacteria</taxon>
        <taxon>Bacillati</taxon>
        <taxon>Bacillota</taxon>
        <taxon>Clostridia</taxon>
        <taxon>Eubacteriales</taxon>
        <taxon>Proteiniborus</taxon>
    </lineage>
</organism>
<keyword evidence="8" id="KW-1003">Cell membrane</keyword>
<comment type="similarity">
    <text evidence="8">Belongs to the ATPase delta chain family.</text>
</comment>
<dbReference type="InterPro" id="IPR000711">
    <property type="entry name" value="ATPase_OSCP/dsu"/>
</dbReference>
<dbReference type="STRING" id="415015.SAMN05660462_00619"/>
<dbReference type="SUPFAM" id="SSF47928">
    <property type="entry name" value="N-terminal domain of the delta subunit of the F1F0-ATP synthase"/>
    <property type="match status" value="1"/>
</dbReference>
<dbReference type="NCBIfam" id="TIGR01145">
    <property type="entry name" value="ATP_synt_delta"/>
    <property type="match status" value="1"/>
</dbReference>
<dbReference type="GO" id="GO:0046933">
    <property type="term" value="F:proton-transporting ATP synthase activity, rotational mechanism"/>
    <property type="evidence" value="ECO:0007669"/>
    <property type="project" value="UniProtKB-UniRule"/>
</dbReference>
<dbReference type="PRINTS" id="PR00125">
    <property type="entry name" value="ATPASEDELTA"/>
</dbReference>
<keyword evidence="4 8" id="KW-0406">Ion transport</keyword>
<protein>
    <recommendedName>
        <fullName evidence="8">ATP synthase subunit delta</fullName>
    </recommendedName>
    <alternativeName>
        <fullName evidence="8">ATP synthase F(1) sector subunit delta</fullName>
    </alternativeName>
    <alternativeName>
        <fullName evidence="8">F-type ATPase subunit delta</fullName>
        <shortName evidence="8">F-ATPase subunit delta</shortName>
    </alternativeName>
</protein>
<keyword evidence="6 8" id="KW-0139">CF(1)</keyword>
<dbReference type="OrthoDB" id="9802471at2"/>
<reference evidence="9 10" key="1">
    <citation type="submission" date="2016-10" db="EMBL/GenBank/DDBJ databases">
        <authorList>
            <person name="de Groot N.N."/>
        </authorList>
    </citation>
    <scope>NUCLEOTIDE SEQUENCE [LARGE SCALE GENOMIC DNA]</scope>
    <source>
        <strain evidence="9 10">DSM 21650</strain>
    </source>
</reference>
<evidence type="ECO:0000256" key="4">
    <source>
        <dbReference type="ARBA" id="ARBA00023065"/>
    </source>
</evidence>
<keyword evidence="5 8" id="KW-0472">Membrane</keyword>
<dbReference type="PROSITE" id="PS00389">
    <property type="entry name" value="ATPASE_DELTA"/>
    <property type="match status" value="1"/>
</dbReference>
<dbReference type="AlphaFoldDB" id="A0A1H3LS06"/>
<dbReference type="Pfam" id="PF00213">
    <property type="entry name" value="OSCP"/>
    <property type="match status" value="1"/>
</dbReference>
<keyword evidence="3 8" id="KW-0375">Hydrogen ion transport</keyword>
<dbReference type="InterPro" id="IPR020781">
    <property type="entry name" value="ATPase_OSCP/d_CS"/>
</dbReference>
<evidence type="ECO:0000313" key="10">
    <source>
        <dbReference type="Proteomes" id="UP000198625"/>
    </source>
</evidence>
<comment type="subcellular location">
    <subcellularLocation>
        <location evidence="8">Cell membrane</location>
        <topology evidence="8">Peripheral membrane protein</topology>
    </subcellularLocation>
    <subcellularLocation>
        <location evidence="1">Membrane</location>
    </subcellularLocation>
</comment>
<evidence type="ECO:0000256" key="7">
    <source>
        <dbReference type="ARBA" id="ARBA00023310"/>
    </source>
</evidence>
<evidence type="ECO:0000256" key="1">
    <source>
        <dbReference type="ARBA" id="ARBA00004370"/>
    </source>
</evidence>
<sequence>MAKLIGKRYAEALCEVALELDKLEDFKNEIKSISQVLESEPKLKIIFEHPKLSKDEKKDIINSIFKDKVSQEILNLCYILIDKGREKFVKDISEEYTKLSNEKQGIVEAKAITAISMNEKEMKKLEDELSNKLGKKVLLSNVIDNTIIGGVLVKIGDKVIDASIKGRFEELHKDLNSVRVRIG</sequence>
<dbReference type="HAMAP" id="MF_01416">
    <property type="entry name" value="ATP_synth_delta_bact"/>
    <property type="match status" value="1"/>
</dbReference>
<keyword evidence="7 8" id="KW-0066">ATP synthesis</keyword>
<dbReference type="GO" id="GO:0045259">
    <property type="term" value="C:proton-transporting ATP synthase complex"/>
    <property type="evidence" value="ECO:0007669"/>
    <property type="project" value="UniProtKB-KW"/>
</dbReference>
<evidence type="ECO:0000256" key="8">
    <source>
        <dbReference type="HAMAP-Rule" id="MF_01416"/>
    </source>
</evidence>
<comment type="function">
    <text evidence="8">This protein is part of the stalk that links CF(0) to CF(1). It either transmits conformational changes from CF(0) to CF(1) or is implicated in proton conduction.</text>
</comment>
<proteinExistence type="inferred from homology"/>
<dbReference type="Gene3D" id="1.10.520.20">
    <property type="entry name" value="N-terminal domain of the delta subunit of the F1F0-ATP synthase"/>
    <property type="match status" value="1"/>
</dbReference>
<keyword evidence="2 8" id="KW-0813">Transport</keyword>
<dbReference type="PANTHER" id="PTHR11910">
    <property type="entry name" value="ATP SYNTHASE DELTA CHAIN"/>
    <property type="match status" value="1"/>
</dbReference>
<evidence type="ECO:0000256" key="2">
    <source>
        <dbReference type="ARBA" id="ARBA00022448"/>
    </source>
</evidence>
<dbReference type="InterPro" id="IPR026015">
    <property type="entry name" value="ATP_synth_OSCP/delta_N_sf"/>
</dbReference>
<dbReference type="Proteomes" id="UP000198625">
    <property type="component" value="Unassembled WGS sequence"/>
</dbReference>
<accession>A0A1H3LS06</accession>
<gene>
    <name evidence="8" type="primary">atpH</name>
    <name evidence="9" type="ORF">SAMN05660462_00619</name>
</gene>
<dbReference type="GO" id="GO:0005886">
    <property type="term" value="C:plasma membrane"/>
    <property type="evidence" value="ECO:0007669"/>
    <property type="project" value="UniProtKB-SubCell"/>
</dbReference>
<dbReference type="EMBL" id="FNQE01000004">
    <property type="protein sequence ID" value="SDY67212.1"/>
    <property type="molecule type" value="Genomic_DNA"/>
</dbReference>
<keyword evidence="10" id="KW-1185">Reference proteome</keyword>
<evidence type="ECO:0000256" key="6">
    <source>
        <dbReference type="ARBA" id="ARBA00023196"/>
    </source>
</evidence>
<comment type="function">
    <text evidence="8">F(1)F(0) ATP synthase produces ATP from ADP in the presence of a proton or sodium gradient. F-type ATPases consist of two structural domains, F(1) containing the extramembraneous catalytic core and F(0) containing the membrane proton channel, linked together by a central stalk and a peripheral stalk. During catalysis, ATP synthesis in the catalytic domain of F(1) is coupled via a rotary mechanism of the central stalk subunits to proton translocation.</text>
</comment>
<evidence type="ECO:0000256" key="3">
    <source>
        <dbReference type="ARBA" id="ARBA00022781"/>
    </source>
</evidence>
<dbReference type="RefSeq" id="WP_091727056.1">
    <property type="nucleotide sequence ID" value="NZ_FNQE01000004.1"/>
</dbReference>
<name>A0A1H3LS06_9FIRM</name>